<dbReference type="GO" id="GO:0019843">
    <property type="term" value="F:rRNA binding"/>
    <property type="evidence" value="ECO:0007669"/>
    <property type="project" value="UniProtKB-UniRule"/>
</dbReference>
<dbReference type="SUPFAM" id="SSF55658">
    <property type="entry name" value="L9 N-domain-like"/>
    <property type="match status" value="1"/>
</dbReference>
<keyword evidence="2 7" id="KW-0699">rRNA-binding</keyword>
<evidence type="ECO:0000256" key="1">
    <source>
        <dbReference type="ARBA" id="ARBA00010605"/>
    </source>
</evidence>
<dbReference type="Proteomes" id="UP000199309">
    <property type="component" value="Unassembled WGS sequence"/>
</dbReference>
<dbReference type="GO" id="GO:1990904">
    <property type="term" value="C:ribonucleoprotein complex"/>
    <property type="evidence" value="ECO:0007669"/>
    <property type="project" value="UniProtKB-KW"/>
</dbReference>
<keyword evidence="3 7" id="KW-0694">RNA-binding</keyword>
<organism evidence="9 10">
    <name type="scientific">Megasphaera paucivorans</name>
    <dbReference type="NCBI Taxonomy" id="349095"/>
    <lineage>
        <taxon>Bacteria</taxon>
        <taxon>Bacillati</taxon>
        <taxon>Bacillota</taxon>
        <taxon>Negativicutes</taxon>
        <taxon>Veillonellales</taxon>
        <taxon>Veillonellaceae</taxon>
        <taxon>Megasphaera</taxon>
    </lineage>
</organism>
<dbReference type="PANTHER" id="PTHR21368">
    <property type="entry name" value="50S RIBOSOMAL PROTEIN L9"/>
    <property type="match status" value="1"/>
</dbReference>
<sequence>MKVILLQDVKKLGKKGEIIEVSEGYGRNFLLPRKLAAPGTSENINDAKQKQASAKHKAQVASEEAVILASQLKKVELVIPVKVGEGGKIFGAITGKTISDAAKKQYDLDLDKKKVEIKDPIKTLGDHDIVIRVHPEITSIIKLHVVEG</sequence>
<evidence type="ECO:0000313" key="9">
    <source>
        <dbReference type="EMBL" id="SDM66828.1"/>
    </source>
</evidence>
<evidence type="ECO:0000256" key="5">
    <source>
        <dbReference type="ARBA" id="ARBA00023274"/>
    </source>
</evidence>
<evidence type="ECO:0000256" key="7">
    <source>
        <dbReference type="HAMAP-Rule" id="MF_00503"/>
    </source>
</evidence>
<name>A0A1G9V3U1_9FIRM</name>
<dbReference type="GO" id="GO:0005840">
    <property type="term" value="C:ribosome"/>
    <property type="evidence" value="ECO:0007669"/>
    <property type="project" value="UniProtKB-KW"/>
</dbReference>
<dbReference type="InterPro" id="IPR009027">
    <property type="entry name" value="Ribosomal_bL9/RNase_H1_N"/>
</dbReference>
<dbReference type="EMBL" id="FNHQ01000011">
    <property type="protein sequence ID" value="SDM66828.1"/>
    <property type="molecule type" value="Genomic_DNA"/>
</dbReference>
<dbReference type="Pfam" id="PF01281">
    <property type="entry name" value="Ribosomal_L9_N"/>
    <property type="match status" value="1"/>
</dbReference>
<dbReference type="InterPro" id="IPR000244">
    <property type="entry name" value="Ribosomal_bL9"/>
</dbReference>
<dbReference type="InterPro" id="IPR020069">
    <property type="entry name" value="Ribosomal_bL9_C"/>
</dbReference>
<protein>
    <recommendedName>
        <fullName evidence="6 7">Large ribosomal subunit protein bL9</fullName>
    </recommendedName>
</protein>
<keyword evidence="5 7" id="KW-0687">Ribonucleoprotein</keyword>
<dbReference type="Gene3D" id="3.10.430.100">
    <property type="entry name" value="Ribosomal protein L9, C-terminal domain"/>
    <property type="match status" value="1"/>
</dbReference>
<evidence type="ECO:0000256" key="6">
    <source>
        <dbReference type="ARBA" id="ARBA00035292"/>
    </source>
</evidence>
<dbReference type="OrthoDB" id="9788336at2"/>
<dbReference type="Pfam" id="PF03948">
    <property type="entry name" value="Ribosomal_L9_C"/>
    <property type="match status" value="1"/>
</dbReference>
<dbReference type="GO" id="GO:0006412">
    <property type="term" value="P:translation"/>
    <property type="evidence" value="ECO:0007669"/>
    <property type="project" value="UniProtKB-UniRule"/>
</dbReference>
<keyword evidence="10" id="KW-1185">Reference proteome</keyword>
<dbReference type="GO" id="GO:0003735">
    <property type="term" value="F:structural constituent of ribosome"/>
    <property type="evidence" value="ECO:0007669"/>
    <property type="project" value="InterPro"/>
</dbReference>
<comment type="similarity">
    <text evidence="1 7">Belongs to the bacterial ribosomal protein bL9 family.</text>
</comment>
<evidence type="ECO:0000313" key="10">
    <source>
        <dbReference type="Proteomes" id="UP000199309"/>
    </source>
</evidence>
<dbReference type="HAMAP" id="MF_00503">
    <property type="entry name" value="Ribosomal_bL9"/>
    <property type="match status" value="1"/>
</dbReference>
<dbReference type="NCBIfam" id="TIGR00158">
    <property type="entry name" value="L9"/>
    <property type="match status" value="1"/>
</dbReference>
<dbReference type="InterPro" id="IPR020594">
    <property type="entry name" value="Ribosomal_bL9_bac/chp"/>
</dbReference>
<proteinExistence type="inferred from homology"/>
<dbReference type="InterPro" id="IPR036935">
    <property type="entry name" value="Ribosomal_bL9_N_sf"/>
</dbReference>
<dbReference type="RefSeq" id="WP_091649628.1">
    <property type="nucleotide sequence ID" value="NZ_FNHQ01000011.1"/>
</dbReference>
<dbReference type="InterPro" id="IPR036791">
    <property type="entry name" value="Ribosomal_bL9_C_sf"/>
</dbReference>
<dbReference type="PROSITE" id="PS00651">
    <property type="entry name" value="RIBOSOMAL_L9"/>
    <property type="match status" value="1"/>
</dbReference>
<dbReference type="AlphaFoldDB" id="A0A1G9V3U1"/>
<keyword evidence="4 7" id="KW-0689">Ribosomal protein</keyword>
<feature type="domain" description="Ribosomal protein L9" evidence="8">
    <location>
        <begin position="13"/>
        <end position="40"/>
    </location>
</feature>
<evidence type="ECO:0000256" key="3">
    <source>
        <dbReference type="ARBA" id="ARBA00022884"/>
    </source>
</evidence>
<reference evidence="9 10" key="1">
    <citation type="submission" date="2016-10" db="EMBL/GenBank/DDBJ databases">
        <authorList>
            <person name="de Groot N.N."/>
        </authorList>
    </citation>
    <scope>NUCLEOTIDE SEQUENCE [LARGE SCALE GENOMIC DNA]</scope>
    <source>
        <strain evidence="9 10">DSM 16981</strain>
    </source>
</reference>
<dbReference type="InterPro" id="IPR020070">
    <property type="entry name" value="Ribosomal_bL9_N"/>
</dbReference>
<dbReference type="STRING" id="349095.SAMN05660299_01321"/>
<comment type="function">
    <text evidence="7">Binds to the 23S rRNA.</text>
</comment>
<accession>A0A1G9V3U1</accession>
<gene>
    <name evidence="7" type="primary">rplI</name>
    <name evidence="9" type="ORF">SAMN05660299_01321</name>
</gene>
<evidence type="ECO:0000259" key="8">
    <source>
        <dbReference type="PROSITE" id="PS00651"/>
    </source>
</evidence>
<dbReference type="Gene3D" id="3.40.5.10">
    <property type="entry name" value="Ribosomal protein L9, N-terminal domain"/>
    <property type="match status" value="1"/>
</dbReference>
<evidence type="ECO:0000256" key="2">
    <source>
        <dbReference type="ARBA" id="ARBA00022730"/>
    </source>
</evidence>
<dbReference type="SUPFAM" id="SSF55653">
    <property type="entry name" value="Ribosomal protein L9 C-domain"/>
    <property type="match status" value="1"/>
</dbReference>
<evidence type="ECO:0000256" key="4">
    <source>
        <dbReference type="ARBA" id="ARBA00022980"/>
    </source>
</evidence>